<protein>
    <submittedName>
        <fullName evidence="3">Cyclic di-GMP phosphodiesterase</fullName>
    </submittedName>
</protein>
<accession>A0ABP7V4K1</accession>
<dbReference type="SMART" id="SM00052">
    <property type="entry name" value="EAL"/>
    <property type="match status" value="1"/>
</dbReference>
<dbReference type="Proteomes" id="UP001501734">
    <property type="component" value="Unassembled WGS sequence"/>
</dbReference>
<evidence type="ECO:0000313" key="3">
    <source>
        <dbReference type="EMBL" id="GAA4059424.1"/>
    </source>
</evidence>
<dbReference type="RefSeq" id="WP_344909697.1">
    <property type="nucleotide sequence ID" value="NZ_BAABDL010000016.1"/>
</dbReference>
<keyword evidence="4" id="KW-1185">Reference proteome</keyword>
<comment type="caution">
    <text evidence="3">The sequence shown here is derived from an EMBL/GenBank/DDBJ whole genome shotgun (WGS) entry which is preliminary data.</text>
</comment>
<dbReference type="PROSITE" id="PS50883">
    <property type="entry name" value="EAL"/>
    <property type="match status" value="1"/>
</dbReference>
<dbReference type="Gene3D" id="3.20.20.450">
    <property type="entry name" value="EAL domain"/>
    <property type="match status" value="1"/>
</dbReference>
<dbReference type="InterPro" id="IPR013976">
    <property type="entry name" value="HDOD"/>
</dbReference>
<evidence type="ECO:0000259" key="1">
    <source>
        <dbReference type="PROSITE" id="PS50883"/>
    </source>
</evidence>
<name>A0ABP7V4K1_9BACI</name>
<dbReference type="Gene3D" id="1.10.3210.10">
    <property type="entry name" value="Hypothetical protein af1432"/>
    <property type="match status" value="1"/>
</dbReference>
<dbReference type="InterPro" id="IPR014408">
    <property type="entry name" value="dGMP_Pdiesterase_EAL/HD-GYP"/>
</dbReference>
<dbReference type="InterPro" id="IPR001633">
    <property type="entry name" value="EAL_dom"/>
</dbReference>
<dbReference type="EMBL" id="BAABDL010000016">
    <property type="protein sequence ID" value="GAA4059424.1"/>
    <property type="molecule type" value="Genomic_DNA"/>
</dbReference>
<feature type="domain" description="EAL" evidence="1">
    <location>
        <begin position="1"/>
        <end position="210"/>
    </location>
</feature>
<sequence>MGKIMLAKQPILNRKKELFAYELLYRGDAPVEQLDGDFATIDVMVNAFLNIGIKQLTDDYPVFINFTENLLKEGIVQQFDPGDLIIEVLETVELTDEIIALIKKLARQGYRLALDDVTSQLFEVWESADLIRYLTFIKVDFFQIRSRFIRQKLARTVRAKYPHIRLLAEKIETNETYKEALADGYHYFQGYFFMRPKLMESVEIPSYYFTYLRLIQQIDQKDFDLIKVADLIQMDLSLSYKLLKLINSPFYRRMTRIYSIHQAVVLLGQEEIKKWLYILALRENYQRRDIDGTSALIKSSYYRAKMCESLAEKVAPDLKQEAFLVGYFSQLPAILLQPIDKLLNSLSLDYQIEQALLEQPGLLTDIYQLAVAFEEVNWKRLDDLIVRLKLDQEVVYQDYQNAQKWVQHILKTESPL</sequence>
<dbReference type="PANTHER" id="PTHR33525">
    <property type="match status" value="1"/>
</dbReference>
<dbReference type="SUPFAM" id="SSF109604">
    <property type="entry name" value="HD-domain/PDEase-like"/>
    <property type="match status" value="1"/>
</dbReference>
<proteinExistence type="predicted"/>
<dbReference type="PIRSF" id="PIRSF003180">
    <property type="entry name" value="DiGMPpdiest_YuxH"/>
    <property type="match status" value="1"/>
</dbReference>
<reference evidence="4" key="1">
    <citation type="journal article" date="2019" name="Int. J. Syst. Evol. Microbiol.">
        <title>The Global Catalogue of Microorganisms (GCM) 10K type strain sequencing project: providing services to taxonomists for standard genome sequencing and annotation.</title>
        <authorList>
            <consortium name="The Broad Institute Genomics Platform"/>
            <consortium name="The Broad Institute Genome Sequencing Center for Infectious Disease"/>
            <person name="Wu L."/>
            <person name="Ma J."/>
        </authorList>
    </citation>
    <scope>NUCLEOTIDE SEQUENCE [LARGE SCALE GENOMIC DNA]</scope>
    <source>
        <strain evidence="4">JCM 17250</strain>
    </source>
</reference>
<dbReference type="PROSITE" id="PS51833">
    <property type="entry name" value="HDOD"/>
    <property type="match status" value="1"/>
</dbReference>
<evidence type="ECO:0000313" key="4">
    <source>
        <dbReference type="Proteomes" id="UP001501734"/>
    </source>
</evidence>
<feature type="domain" description="HDOD" evidence="2">
    <location>
        <begin position="204"/>
        <end position="394"/>
    </location>
</feature>
<dbReference type="Pfam" id="PF00563">
    <property type="entry name" value="EAL"/>
    <property type="match status" value="1"/>
</dbReference>
<gene>
    <name evidence="3" type="primary">pdeH</name>
    <name evidence="3" type="ORF">GCM10022410_03200</name>
</gene>
<dbReference type="InterPro" id="IPR052340">
    <property type="entry name" value="RNase_Y/CdgJ"/>
</dbReference>
<dbReference type="SUPFAM" id="SSF141868">
    <property type="entry name" value="EAL domain-like"/>
    <property type="match status" value="1"/>
</dbReference>
<dbReference type="PANTHER" id="PTHR33525:SF4">
    <property type="entry name" value="CYCLIC DI-GMP PHOSPHODIESTERASE CDGJ"/>
    <property type="match status" value="1"/>
</dbReference>
<organism evidence="3 4">
    <name type="scientific">Amphibacillus indicireducens</name>
    <dbReference type="NCBI Taxonomy" id="1076330"/>
    <lineage>
        <taxon>Bacteria</taxon>
        <taxon>Bacillati</taxon>
        <taxon>Bacillota</taxon>
        <taxon>Bacilli</taxon>
        <taxon>Bacillales</taxon>
        <taxon>Bacillaceae</taxon>
        <taxon>Amphibacillus</taxon>
    </lineage>
</organism>
<dbReference type="Pfam" id="PF08668">
    <property type="entry name" value="HDOD"/>
    <property type="match status" value="1"/>
</dbReference>
<evidence type="ECO:0000259" key="2">
    <source>
        <dbReference type="PROSITE" id="PS51833"/>
    </source>
</evidence>
<dbReference type="InterPro" id="IPR035919">
    <property type="entry name" value="EAL_sf"/>
</dbReference>